<accession>A0A644VKZ3</accession>
<protein>
    <recommendedName>
        <fullName evidence="3">DUF4329 domain-containing protein</fullName>
    </recommendedName>
</protein>
<evidence type="ECO:0000256" key="1">
    <source>
        <dbReference type="SAM" id="MobiDB-lite"/>
    </source>
</evidence>
<comment type="caution">
    <text evidence="2">The sequence shown here is derived from an EMBL/GenBank/DDBJ whole genome shotgun (WGS) entry which is preliminary data.</text>
</comment>
<evidence type="ECO:0000313" key="2">
    <source>
        <dbReference type="EMBL" id="MPL91263.1"/>
    </source>
</evidence>
<reference evidence="2" key="1">
    <citation type="submission" date="2019-08" db="EMBL/GenBank/DDBJ databases">
        <authorList>
            <person name="Kucharzyk K."/>
            <person name="Murdoch R.W."/>
            <person name="Higgins S."/>
            <person name="Loffler F."/>
        </authorList>
    </citation>
    <scope>NUCLEOTIDE SEQUENCE</scope>
</reference>
<sequence length="383" mass="43529">MTNKISALIAFWICCMLVTSCSDSFQEQDDLKNQISSDNIRHILDYIKKEYSIKYSDNQLFSDPKWDKSNVLINKQDTVLLTIPLSNNTENEDWRLVVHVVDNKYDLIIVKSPEKVDESIPMNIRRRIIVYQDGKQIVCKLVVNKNGEVRLARIRDTPITRSGDLNGGSLPEVVVWGGGSYETDWWWWDYMSGLINVPPPSYYTGYVPSPTSDPNTRPDYYKASNIVKSETVKKALTTMFNNTKNDASKADGRRERGFWVYYDAETKQYYTGTEKKGEYVKGGEGTNGSVSPGSPLPNQNGDHIPKTATPVTFIHTHTPLTYEEDCRREVGFSQSDIDYGNSNNIEMIVIDYVGTEGDDGKYYIEGGHDINAPSKEYIRTPNK</sequence>
<gene>
    <name evidence="2" type="ORF">SDC9_37330</name>
</gene>
<proteinExistence type="predicted"/>
<feature type="region of interest" description="Disordered" evidence="1">
    <location>
        <begin position="280"/>
        <end position="302"/>
    </location>
</feature>
<name>A0A644VKZ3_9ZZZZ</name>
<evidence type="ECO:0008006" key="3">
    <source>
        <dbReference type="Google" id="ProtNLM"/>
    </source>
</evidence>
<dbReference type="PROSITE" id="PS51257">
    <property type="entry name" value="PROKAR_LIPOPROTEIN"/>
    <property type="match status" value="1"/>
</dbReference>
<organism evidence="2">
    <name type="scientific">bioreactor metagenome</name>
    <dbReference type="NCBI Taxonomy" id="1076179"/>
    <lineage>
        <taxon>unclassified sequences</taxon>
        <taxon>metagenomes</taxon>
        <taxon>ecological metagenomes</taxon>
    </lineage>
</organism>
<feature type="compositionally biased region" description="Polar residues" evidence="1">
    <location>
        <begin position="287"/>
        <end position="301"/>
    </location>
</feature>
<dbReference type="AlphaFoldDB" id="A0A644VKZ3"/>
<dbReference type="EMBL" id="VSSQ01000325">
    <property type="protein sequence ID" value="MPL91263.1"/>
    <property type="molecule type" value="Genomic_DNA"/>
</dbReference>